<reference evidence="2" key="1">
    <citation type="journal article" date="2019" name="Int. J. Syst. Evol. Microbiol.">
        <title>The Global Catalogue of Microorganisms (GCM) 10K type strain sequencing project: providing services to taxonomists for standard genome sequencing and annotation.</title>
        <authorList>
            <consortium name="The Broad Institute Genomics Platform"/>
            <consortium name="The Broad Institute Genome Sequencing Center for Infectious Disease"/>
            <person name="Wu L."/>
            <person name="Ma J."/>
        </authorList>
    </citation>
    <scope>NUCLEOTIDE SEQUENCE [LARGE SCALE GENOMIC DNA]</scope>
    <source>
        <strain evidence="2">CGMCC 1.13574</strain>
    </source>
</reference>
<dbReference type="EMBL" id="JBHSGG010000003">
    <property type="protein sequence ID" value="MFC4727118.1"/>
    <property type="molecule type" value="Genomic_DNA"/>
</dbReference>
<evidence type="ECO:0008006" key="3">
    <source>
        <dbReference type="Google" id="ProtNLM"/>
    </source>
</evidence>
<proteinExistence type="predicted"/>
<dbReference type="Proteomes" id="UP001595892">
    <property type="component" value="Unassembled WGS sequence"/>
</dbReference>
<dbReference type="RefSeq" id="WP_377003121.1">
    <property type="nucleotide sequence ID" value="NZ_JBHSGG010000003.1"/>
</dbReference>
<comment type="caution">
    <text evidence="1">The sequence shown here is derived from an EMBL/GenBank/DDBJ whole genome shotgun (WGS) entry which is preliminary data.</text>
</comment>
<protein>
    <recommendedName>
        <fullName evidence="3">Plasmid stabilization protein</fullName>
    </recommendedName>
</protein>
<organism evidence="1 2">
    <name type="scientific">Coralloluteibacterium thermophilum</name>
    <dbReference type="NCBI Taxonomy" id="2707049"/>
    <lineage>
        <taxon>Bacteria</taxon>
        <taxon>Pseudomonadati</taxon>
        <taxon>Pseudomonadota</taxon>
        <taxon>Gammaproteobacteria</taxon>
        <taxon>Lysobacterales</taxon>
        <taxon>Lysobacteraceae</taxon>
        <taxon>Coralloluteibacterium</taxon>
    </lineage>
</organism>
<evidence type="ECO:0000313" key="1">
    <source>
        <dbReference type="EMBL" id="MFC4727118.1"/>
    </source>
</evidence>
<name>A0ABV9NJA4_9GAMM</name>
<evidence type="ECO:0000313" key="2">
    <source>
        <dbReference type="Proteomes" id="UP001595892"/>
    </source>
</evidence>
<accession>A0ABV9NJA4</accession>
<keyword evidence="2" id="KW-1185">Reference proteome</keyword>
<sequence length="74" mass="8066">MAHVITLRNHPIERAHHAAIAERDRALKRGLPESTARSIETRMRNLVRAGKTVAEARAALRGYICDAPSPDGAA</sequence>
<gene>
    <name evidence="1" type="ORF">ACFO3Q_02910</name>
</gene>